<organism evidence="12 13">
    <name type="scientific">Pseudidiomarina aestuarii</name>
    <dbReference type="NCBI Taxonomy" id="624146"/>
    <lineage>
        <taxon>Bacteria</taxon>
        <taxon>Pseudomonadati</taxon>
        <taxon>Pseudomonadota</taxon>
        <taxon>Gammaproteobacteria</taxon>
        <taxon>Alteromonadales</taxon>
        <taxon>Idiomarinaceae</taxon>
        <taxon>Pseudidiomarina</taxon>
    </lineage>
</organism>
<dbReference type="InterPro" id="IPR000531">
    <property type="entry name" value="Beta-barrel_TonB"/>
</dbReference>
<keyword evidence="6 11" id="KW-0798">TonB box</keyword>
<dbReference type="Gene3D" id="2.170.130.10">
    <property type="entry name" value="TonB-dependent receptor, plug domain"/>
    <property type="match status" value="1"/>
</dbReference>
<evidence type="ECO:0000256" key="10">
    <source>
        <dbReference type="PROSITE-ProRule" id="PRU10144"/>
    </source>
</evidence>
<dbReference type="Proteomes" id="UP000243022">
    <property type="component" value="Unassembled WGS sequence"/>
</dbReference>
<dbReference type="InterPro" id="IPR036942">
    <property type="entry name" value="Beta-barrel_TonB_sf"/>
</dbReference>
<evidence type="ECO:0000256" key="4">
    <source>
        <dbReference type="ARBA" id="ARBA00022692"/>
    </source>
</evidence>
<dbReference type="GO" id="GO:0033214">
    <property type="term" value="P:siderophore-iron import into cell"/>
    <property type="evidence" value="ECO:0007669"/>
    <property type="project" value="TreeGrafter"/>
</dbReference>
<keyword evidence="12" id="KW-0675">Receptor</keyword>
<dbReference type="InterPro" id="IPR039426">
    <property type="entry name" value="TonB-dep_rcpt-like"/>
</dbReference>
<evidence type="ECO:0000256" key="5">
    <source>
        <dbReference type="ARBA" id="ARBA00022729"/>
    </source>
</evidence>
<evidence type="ECO:0000256" key="3">
    <source>
        <dbReference type="ARBA" id="ARBA00022452"/>
    </source>
</evidence>
<protein>
    <submittedName>
        <fullName evidence="12">TonB-dependent receptor</fullName>
    </submittedName>
</protein>
<dbReference type="Pfam" id="PF00593">
    <property type="entry name" value="TonB_dep_Rec_b-barrel"/>
    <property type="match status" value="1"/>
</dbReference>
<dbReference type="EMBL" id="PYVS01000008">
    <property type="protein sequence ID" value="PTB83176.1"/>
    <property type="molecule type" value="Genomic_DNA"/>
</dbReference>
<sequence>MTFRLSAVASALTLAGILPMIAQTASAEAAESDLSGLERITILGSAAAVDSLPGSGYYMNAEELARFDFTDIHRALAQVPGVYVLEEDGYGLRANIGMRGTGTSRSDKITVMEDGVLAAPAPYASPAAYYFPTFGRIQALEVIKGGASVAYGPRTTGGVLNLVSRAIPTTDIAGQLQAAAGSDGYGKMHGWVGGSSDRFGAVMEGYRQQADGFKELPNGADTGFYKNDFLMKAAALLDAAGNHRLHIKLKYSDEESDETYLGLTAADYEATPYRRYGASQLDQMTTEHRQYQLGYDWTLRSGSTLRATAYRNEFGRNWYKVSSVNGESLGGGAEAIASAFDANPQGNLELNVKANNRTYVSEGIQAQFEQAFGAHRLVVGARVHEDAMDRFQWNDLWQLNANYSTQLLNAGVPGTDSNRIDSAEATAVFGQVFLNFGDLNIDAGLRYEDIDTLRRDWGKTNPGRDTTPTQRANSTSEVLPAIGLTYRLTDALVLLGGVQKGFAPAAPGNTEQENEESVNWEVGARYRSGALSGEVIGFLSDYDNMHGNCTAAQGCDLNAIDTQFNAGEVRVQGLELLGEYAISLAQSELVLGASATFTDSEFKNSFNSNLGTWGSVAAGDELPYQADTQYQLSARYLVGAWELNAQARYVGDMRTQAGQGDPDAAQRIDARTVVDLTLTYAIDQQQQVRAGIDNAFDETYMVTRTNGGIQVGKPRTAFVQYNYRF</sequence>
<gene>
    <name evidence="12" type="ORF">C9986_00875</name>
</gene>
<reference evidence="12 13" key="1">
    <citation type="submission" date="2018-03" db="EMBL/GenBank/DDBJ databases">
        <title>Cross-interface Injection: A General Nanoliter Liquid Handling Method Applied to Single Cells Genome Amplification Automated Nanoliter Liquid Handling Applied to Single Cell Multiple Displacement Amplification.</title>
        <authorList>
            <person name="Yun J."/>
            <person name="Xu P."/>
            <person name="Xu J."/>
            <person name="Dai X."/>
            <person name="Wang Y."/>
            <person name="Zheng X."/>
            <person name="Cao C."/>
            <person name="Yi Q."/>
            <person name="Zhu Y."/>
            <person name="Wang L."/>
            <person name="Dong Z."/>
            <person name="Huang Y."/>
            <person name="Huang L."/>
            <person name="Du W."/>
        </authorList>
    </citation>
    <scope>NUCLEOTIDE SEQUENCE [LARGE SCALE GENOMIC DNA]</scope>
    <source>
        <strain evidence="12 13">Z-E1-2</strain>
    </source>
</reference>
<dbReference type="AlphaFoldDB" id="A0A2T4CUU1"/>
<evidence type="ECO:0000256" key="8">
    <source>
        <dbReference type="ARBA" id="ARBA00023237"/>
    </source>
</evidence>
<keyword evidence="4 9" id="KW-0812">Transmembrane</keyword>
<dbReference type="InterPro" id="IPR012910">
    <property type="entry name" value="Plug_dom"/>
</dbReference>
<keyword evidence="7 9" id="KW-0472">Membrane</keyword>
<comment type="similarity">
    <text evidence="9 11">Belongs to the TonB-dependent receptor family.</text>
</comment>
<name>A0A2T4CUU1_9GAMM</name>
<dbReference type="PANTHER" id="PTHR30442:SF0">
    <property type="entry name" value="FE(3+) DICITRATE TRANSPORT PROTEIN FECA"/>
    <property type="match status" value="1"/>
</dbReference>
<evidence type="ECO:0000256" key="6">
    <source>
        <dbReference type="ARBA" id="ARBA00023077"/>
    </source>
</evidence>
<dbReference type="SUPFAM" id="SSF56935">
    <property type="entry name" value="Porins"/>
    <property type="match status" value="1"/>
</dbReference>
<dbReference type="PROSITE" id="PS52016">
    <property type="entry name" value="TONB_DEPENDENT_REC_3"/>
    <property type="match status" value="1"/>
</dbReference>
<proteinExistence type="inferred from homology"/>
<evidence type="ECO:0000256" key="11">
    <source>
        <dbReference type="RuleBase" id="RU003357"/>
    </source>
</evidence>
<evidence type="ECO:0000256" key="1">
    <source>
        <dbReference type="ARBA" id="ARBA00004571"/>
    </source>
</evidence>
<dbReference type="PANTHER" id="PTHR30442">
    <property type="entry name" value="IRON III DICITRATE TRANSPORT PROTEIN FECA"/>
    <property type="match status" value="1"/>
</dbReference>
<evidence type="ECO:0000313" key="13">
    <source>
        <dbReference type="Proteomes" id="UP000243022"/>
    </source>
</evidence>
<keyword evidence="5" id="KW-0732">Signal</keyword>
<keyword evidence="2 9" id="KW-0813">Transport</keyword>
<comment type="subcellular location">
    <subcellularLocation>
        <location evidence="1 9">Cell outer membrane</location>
        <topology evidence="1 9">Multi-pass membrane protein</topology>
    </subcellularLocation>
</comment>
<dbReference type="GO" id="GO:0009279">
    <property type="term" value="C:cell outer membrane"/>
    <property type="evidence" value="ECO:0007669"/>
    <property type="project" value="UniProtKB-SubCell"/>
</dbReference>
<keyword evidence="3 9" id="KW-1134">Transmembrane beta strand</keyword>
<accession>A0A2T4CUU1</accession>
<evidence type="ECO:0000313" key="12">
    <source>
        <dbReference type="EMBL" id="PTB83176.1"/>
    </source>
</evidence>
<feature type="short sequence motif" description="TonB C-terminal box" evidence="10">
    <location>
        <begin position="708"/>
        <end position="725"/>
    </location>
</feature>
<evidence type="ECO:0000256" key="2">
    <source>
        <dbReference type="ARBA" id="ARBA00022448"/>
    </source>
</evidence>
<comment type="caution">
    <text evidence="12">The sequence shown here is derived from an EMBL/GenBank/DDBJ whole genome shotgun (WGS) entry which is preliminary data.</text>
</comment>
<dbReference type="Pfam" id="PF07715">
    <property type="entry name" value="Plug"/>
    <property type="match status" value="1"/>
</dbReference>
<evidence type="ECO:0000256" key="7">
    <source>
        <dbReference type="ARBA" id="ARBA00023136"/>
    </source>
</evidence>
<dbReference type="InterPro" id="IPR037066">
    <property type="entry name" value="Plug_dom_sf"/>
</dbReference>
<dbReference type="Gene3D" id="2.40.170.20">
    <property type="entry name" value="TonB-dependent receptor, beta-barrel domain"/>
    <property type="match status" value="1"/>
</dbReference>
<keyword evidence="8 9" id="KW-0998">Cell outer membrane</keyword>
<dbReference type="InterPro" id="IPR010917">
    <property type="entry name" value="TonB_rcpt_CS"/>
</dbReference>
<evidence type="ECO:0000256" key="9">
    <source>
        <dbReference type="PROSITE-ProRule" id="PRU01360"/>
    </source>
</evidence>
<dbReference type="PROSITE" id="PS01156">
    <property type="entry name" value="TONB_DEPENDENT_REC_2"/>
    <property type="match status" value="1"/>
</dbReference>